<dbReference type="Gene3D" id="3.30.420.10">
    <property type="entry name" value="Ribonuclease H-like superfamily/Ribonuclease H"/>
    <property type="match status" value="1"/>
</dbReference>
<dbReference type="InterPro" id="IPR036397">
    <property type="entry name" value="RNaseH_sf"/>
</dbReference>
<protein>
    <submittedName>
        <fullName evidence="1">Uncharacterized protein</fullName>
    </submittedName>
</protein>
<accession>A0A0K2V932</accession>
<name>A0A0K2V932_LEPSM</name>
<dbReference type="EMBL" id="HACA01029065">
    <property type="protein sequence ID" value="CDW46426.1"/>
    <property type="molecule type" value="Transcribed_RNA"/>
</dbReference>
<evidence type="ECO:0000313" key="1">
    <source>
        <dbReference type="EMBL" id="CDW46426.1"/>
    </source>
</evidence>
<organism evidence="1">
    <name type="scientific">Lepeophtheirus salmonis</name>
    <name type="common">Salmon louse</name>
    <name type="synonym">Caligus salmonis</name>
    <dbReference type="NCBI Taxonomy" id="72036"/>
    <lineage>
        <taxon>Eukaryota</taxon>
        <taxon>Metazoa</taxon>
        <taxon>Ecdysozoa</taxon>
        <taxon>Arthropoda</taxon>
        <taxon>Crustacea</taxon>
        <taxon>Multicrustacea</taxon>
        <taxon>Hexanauplia</taxon>
        <taxon>Copepoda</taxon>
        <taxon>Siphonostomatoida</taxon>
        <taxon>Caligidae</taxon>
        <taxon>Lepeophtheirus</taxon>
    </lineage>
</organism>
<sequence>MMTPLIFIPKGVKINQRLYLDTLQSQILSWIHEQQWQESYCFQQDKTPSHTAKSLQEWCQPTFKYFWSKGM</sequence>
<proteinExistence type="predicted"/>
<reference evidence="1" key="1">
    <citation type="submission" date="2014-05" db="EMBL/GenBank/DDBJ databases">
        <authorList>
            <person name="Chronopoulou M."/>
        </authorList>
    </citation>
    <scope>NUCLEOTIDE SEQUENCE</scope>
    <source>
        <tissue evidence="1">Whole organism</tissue>
    </source>
</reference>
<dbReference type="AlphaFoldDB" id="A0A0K2V932"/>
<dbReference type="GO" id="GO:0003676">
    <property type="term" value="F:nucleic acid binding"/>
    <property type="evidence" value="ECO:0007669"/>
    <property type="project" value="InterPro"/>
</dbReference>